<keyword evidence="2" id="KW-0479">Metal-binding</keyword>
<feature type="domain" description="PIN" evidence="5">
    <location>
        <begin position="14"/>
        <end position="161"/>
    </location>
</feature>
<dbReference type="GO" id="GO:0046872">
    <property type="term" value="F:metal ion binding"/>
    <property type="evidence" value="ECO:0007669"/>
    <property type="project" value="UniProtKB-KW"/>
</dbReference>
<reference evidence="7" key="1">
    <citation type="submission" date="2013-08" db="EMBL/GenBank/DDBJ databases">
        <title>Intrasporangium oryzae NRRL B-24470.</title>
        <authorList>
            <person name="Liu H."/>
            <person name="Wang G."/>
        </authorList>
    </citation>
    <scope>NUCLEOTIDE SEQUENCE [LARGE SCALE GENOMIC DNA]</scope>
    <source>
        <strain evidence="7">Q5-1</strain>
    </source>
</reference>
<evidence type="ECO:0000259" key="5">
    <source>
        <dbReference type="Pfam" id="PF01850"/>
    </source>
</evidence>
<dbReference type="InterPro" id="IPR029060">
    <property type="entry name" value="PIN-like_dom_sf"/>
</dbReference>
<evidence type="ECO:0000256" key="4">
    <source>
        <dbReference type="ARBA" id="ARBA00022842"/>
    </source>
</evidence>
<evidence type="ECO:0000313" key="6">
    <source>
        <dbReference type="EMBL" id="EWT06813.1"/>
    </source>
</evidence>
<comment type="caution">
    <text evidence="6">The sequence shown here is derived from an EMBL/GenBank/DDBJ whole genome shotgun (WGS) entry which is preliminary data.</text>
</comment>
<keyword evidence="7" id="KW-1185">Reference proteome</keyword>
<keyword evidence="1" id="KW-0540">Nuclease</keyword>
<gene>
    <name evidence="6" type="ORF">N864_16835</name>
</gene>
<dbReference type="InterPro" id="IPR002716">
    <property type="entry name" value="PIN_dom"/>
</dbReference>
<protein>
    <recommendedName>
        <fullName evidence="5">PIN domain-containing protein</fullName>
    </recommendedName>
</protein>
<evidence type="ECO:0000256" key="3">
    <source>
        <dbReference type="ARBA" id="ARBA00022801"/>
    </source>
</evidence>
<dbReference type="OrthoDB" id="5149639at2"/>
<dbReference type="GO" id="GO:0004518">
    <property type="term" value="F:nuclease activity"/>
    <property type="evidence" value="ECO:0007669"/>
    <property type="project" value="UniProtKB-KW"/>
</dbReference>
<dbReference type="SUPFAM" id="SSF88723">
    <property type="entry name" value="PIN domain-like"/>
    <property type="match status" value="1"/>
</dbReference>
<evidence type="ECO:0000313" key="7">
    <source>
        <dbReference type="Proteomes" id="UP000019494"/>
    </source>
</evidence>
<evidence type="ECO:0000256" key="2">
    <source>
        <dbReference type="ARBA" id="ARBA00022723"/>
    </source>
</evidence>
<dbReference type="GO" id="GO:0016787">
    <property type="term" value="F:hydrolase activity"/>
    <property type="evidence" value="ECO:0007669"/>
    <property type="project" value="UniProtKB-KW"/>
</dbReference>
<dbReference type="AlphaFoldDB" id="W9GPQ0"/>
<dbReference type="Gene3D" id="3.40.50.1010">
    <property type="entry name" value="5'-nuclease"/>
    <property type="match status" value="1"/>
</dbReference>
<keyword evidence="4" id="KW-0460">Magnesium</keyword>
<dbReference type="Proteomes" id="UP000019494">
    <property type="component" value="Unassembled WGS sequence"/>
</dbReference>
<dbReference type="EMBL" id="AWQS01000032">
    <property type="protein sequence ID" value="EWT06813.1"/>
    <property type="molecule type" value="Genomic_DNA"/>
</dbReference>
<evidence type="ECO:0000256" key="1">
    <source>
        <dbReference type="ARBA" id="ARBA00022722"/>
    </source>
</evidence>
<organism evidence="6 7">
    <name type="scientific">Intrasporangium chromatireducens Q5-1</name>
    <dbReference type="NCBI Taxonomy" id="584657"/>
    <lineage>
        <taxon>Bacteria</taxon>
        <taxon>Bacillati</taxon>
        <taxon>Actinomycetota</taxon>
        <taxon>Actinomycetes</taxon>
        <taxon>Micrococcales</taxon>
        <taxon>Intrasporangiaceae</taxon>
        <taxon>Intrasporangium</taxon>
    </lineage>
</organism>
<name>W9GPQ0_9MICO</name>
<sequence>MHCIANCKLPSEVAVDTSFVIAALNQGEPHHQEAADFMTRLVDGQSLLIHNRLMEIEFVEVAFKLAVKERHGSKGWPAKRSDGRVRRRAGRLTSDMLSSWKEIKSTTPNLQIELAEVADEVPGIMRKWGLASYDAVHAASAIYGAGGSLVTFDAGFGSVPEKDLQVYIERSRVRSCRIRRGGRLNGP</sequence>
<accession>W9GPQ0</accession>
<keyword evidence="3" id="KW-0378">Hydrolase</keyword>
<proteinExistence type="predicted"/>
<dbReference type="Pfam" id="PF01850">
    <property type="entry name" value="PIN"/>
    <property type="match status" value="1"/>
</dbReference>